<protein>
    <submittedName>
        <fullName evidence="1">Uncharacterized protein</fullName>
    </submittedName>
</protein>
<accession>A0AAW1XMB7</accession>
<dbReference type="AlphaFoldDB" id="A0AAW1XMB7"/>
<evidence type="ECO:0000313" key="2">
    <source>
        <dbReference type="Proteomes" id="UP001457282"/>
    </source>
</evidence>
<dbReference type="Proteomes" id="UP001457282">
    <property type="component" value="Unassembled WGS sequence"/>
</dbReference>
<gene>
    <name evidence="1" type="ORF">M0R45_014632</name>
</gene>
<organism evidence="1 2">
    <name type="scientific">Rubus argutus</name>
    <name type="common">Southern blackberry</name>
    <dbReference type="NCBI Taxonomy" id="59490"/>
    <lineage>
        <taxon>Eukaryota</taxon>
        <taxon>Viridiplantae</taxon>
        <taxon>Streptophyta</taxon>
        <taxon>Embryophyta</taxon>
        <taxon>Tracheophyta</taxon>
        <taxon>Spermatophyta</taxon>
        <taxon>Magnoliopsida</taxon>
        <taxon>eudicotyledons</taxon>
        <taxon>Gunneridae</taxon>
        <taxon>Pentapetalae</taxon>
        <taxon>rosids</taxon>
        <taxon>fabids</taxon>
        <taxon>Rosales</taxon>
        <taxon>Rosaceae</taxon>
        <taxon>Rosoideae</taxon>
        <taxon>Rosoideae incertae sedis</taxon>
        <taxon>Rubus</taxon>
    </lineage>
</organism>
<name>A0AAW1XMB7_RUBAR</name>
<evidence type="ECO:0000313" key="1">
    <source>
        <dbReference type="EMBL" id="KAK9937865.1"/>
    </source>
</evidence>
<proteinExistence type="predicted"/>
<sequence length="307" mass="35030">MNYHRSSGKSFIEKVWHDLLNISRKDEVAKIGNADPQLELMPAPIHNEEKIGRSEKEPKKILAIKDGGGARNSFLVELLQGCFRNRPDSKRGFLDEKKDRALELGYKLSYLLARFLFLVSLKEPEEVITKLVNFGASAKGLVEDHQNIVVVNKITTVLKMTYKELRDRNEPRNLKDQRVISDEFKLIIEFYGVDKILDRFMTQIICLNAVLSSPNAKVALSLVEPGLNHCERKLIGLQVVIETLELYGNCTQESDNVGANVEHGIQNLWSEELQLSSTEFMSTEIEEEWCRLMDVDRKLEINGPEDS</sequence>
<keyword evidence="2" id="KW-1185">Reference proteome</keyword>
<dbReference type="EMBL" id="JBEDUW010000003">
    <property type="protein sequence ID" value="KAK9937865.1"/>
    <property type="molecule type" value="Genomic_DNA"/>
</dbReference>
<reference evidence="1 2" key="1">
    <citation type="journal article" date="2023" name="G3 (Bethesda)">
        <title>A chromosome-length genome assembly and annotation of blackberry (Rubus argutus, cv. 'Hillquist').</title>
        <authorList>
            <person name="Bruna T."/>
            <person name="Aryal R."/>
            <person name="Dudchenko O."/>
            <person name="Sargent D.J."/>
            <person name="Mead D."/>
            <person name="Buti M."/>
            <person name="Cavallini A."/>
            <person name="Hytonen T."/>
            <person name="Andres J."/>
            <person name="Pham M."/>
            <person name="Weisz D."/>
            <person name="Mascagni F."/>
            <person name="Usai G."/>
            <person name="Natali L."/>
            <person name="Bassil N."/>
            <person name="Fernandez G.E."/>
            <person name="Lomsadze A."/>
            <person name="Armour M."/>
            <person name="Olukolu B."/>
            <person name="Poorten T."/>
            <person name="Britton C."/>
            <person name="Davik J."/>
            <person name="Ashrafi H."/>
            <person name="Aiden E.L."/>
            <person name="Borodovsky M."/>
            <person name="Worthington M."/>
        </authorList>
    </citation>
    <scope>NUCLEOTIDE SEQUENCE [LARGE SCALE GENOMIC DNA]</scope>
    <source>
        <strain evidence="1">PI 553951</strain>
    </source>
</reference>
<comment type="caution">
    <text evidence="1">The sequence shown here is derived from an EMBL/GenBank/DDBJ whole genome shotgun (WGS) entry which is preliminary data.</text>
</comment>